<feature type="region of interest" description="Disordered" evidence="1">
    <location>
        <begin position="59"/>
        <end position="103"/>
    </location>
</feature>
<proteinExistence type="predicted"/>
<evidence type="ECO:0000313" key="2">
    <source>
        <dbReference type="EMBL" id="GHI55765.1"/>
    </source>
</evidence>
<sequence>MPGRQPPWAAAYAANEDSVPAARSGTAPGVSPAAAVSGTNPHGGQAYQPLMRAIPAVRSRRGRRPGRGVIDQPRVTGAWSSVTQSSRFSGHSRLTSRGYPADR</sequence>
<protein>
    <submittedName>
        <fullName evidence="2">Uncharacterized protein</fullName>
    </submittedName>
</protein>
<reference evidence="3" key="1">
    <citation type="submission" date="2023-07" db="EMBL/GenBank/DDBJ databases">
        <title>Whole genome shotgun sequence of Streptomyces achromogenes subsp. rubradiris NBRC 14000.</title>
        <authorList>
            <person name="Komaki H."/>
            <person name="Tamura T."/>
        </authorList>
    </citation>
    <scope>NUCLEOTIDE SEQUENCE [LARGE SCALE GENOMIC DNA]</scope>
    <source>
        <strain evidence="3">NBRC 14000</strain>
    </source>
</reference>
<dbReference type="EMBL" id="BNEA01000015">
    <property type="protein sequence ID" value="GHI55765.1"/>
    <property type="molecule type" value="Genomic_DNA"/>
</dbReference>
<dbReference type="Proteomes" id="UP000646738">
    <property type="component" value="Unassembled WGS sequence"/>
</dbReference>
<evidence type="ECO:0000256" key="1">
    <source>
        <dbReference type="SAM" id="MobiDB-lite"/>
    </source>
</evidence>
<feature type="compositionally biased region" description="Polar residues" evidence="1">
    <location>
        <begin position="78"/>
        <end position="95"/>
    </location>
</feature>
<comment type="caution">
    <text evidence="2">The sequence shown here is derived from an EMBL/GenBank/DDBJ whole genome shotgun (WGS) entry which is preliminary data.</text>
</comment>
<accession>A0ABQ3RIT7</accession>
<keyword evidence="3" id="KW-1185">Reference proteome</keyword>
<feature type="region of interest" description="Disordered" evidence="1">
    <location>
        <begin position="20"/>
        <end position="46"/>
    </location>
</feature>
<organism evidence="2 3">
    <name type="scientific">Streptomyces rubradiris</name>
    <name type="common">Streptomyces achromogenes subsp. rubradiris</name>
    <dbReference type="NCBI Taxonomy" id="285531"/>
    <lineage>
        <taxon>Bacteria</taxon>
        <taxon>Bacillati</taxon>
        <taxon>Actinomycetota</taxon>
        <taxon>Actinomycetes</taxon>
        <taxon>Kitasatosporales</taxon>
        <taxon>Streptomycetaceae</taxon>
        <taxon>Streptomyces</taxon>
    </lineage>
</organism>
<gene>
    <name evidence="2" type="ORF">Srubr_56110</name>
</gene>
<name>A0ABQ3RIT7_STRRR</name>
<evidence type="ECO:0000313" key="3">
    <source>
        <dbReference type="Proteomes" id="UP000646738"/>
    </source>
</evidence>